<sequence length="969" mass="107501">TRFSGLCPYPDHQEKTPSFSVSPDRGFYYCFGCLEANERIWTSRGLIPIAAAEPGDEVIGLDGRRETITDKWFKSGPTVKIRTGAAKEGIELTPDHTCLYVSREEALRALSGVHLRSSGAKEMRFSQKLRRRDSDVRITIGPASDIREGDFWLYPVIPDAERGDSALPGERVIKPYTKGPRTPRITDLPVNPRTAWLYGVWLAEGSLYRGGVKWSFGAHEEGTLADTVVRMLKEEFGRQASTFSRPERNLCEVACSSTDLSRLFGHWFGSGCEHKRVPFEALHWSRECQTALIDGYLEGDGRFAGGITSAASVSEELAYGIFALCIQAGRVCSSSSLAARTGNNGVQHRKCYSVHVLSKESLKGFFANIDGVDYFLSVVQRVGESHGEPTTVVDITTTGSHSFLTKMGVTHNCQRGGDAIKLLMDLKSLDFAEAVSYLAERSGVELEFEGGGDAEAAKKRAGRRRGIYKALAAAAIYYHKYLLKSSSPEAREAREYLESRGLERSTIEEFRLGYALRGGSGFFQAVKKLGIERSSLEAAGLLSSRGGERFGGRITFPISDRRGRIVGFGARAMGDAQPKYLNSPETEIFNKRDLLYGFPQVAQAVSRERAALIVEGYTDVLMLYQSGIKNAVATLGTATTPSHLKILSGYVDKIYMLFDPDAAGERALERADATVQELERTNNTDDADAAIEATRLKLDLRVLRLSADPADWLLEHTAEEFRSVLTSQAMPLLEYIIRRKAEWARGADATERSRTLPEIRNLIKRIDDPVFYGEAVRLAAETLGVSQDVLQARRNRPPVEAPARAQRPSARSSNRSPNYGNPLQEAGRETLAAILARPEYSAEPLRQGVRVPGLSEPLMLLPEDFGDEDQARVFAVLKEYAGANMSAVFSDDRARPLMDLLMVIDAEATRIRRDDLYPSKSSIRELWLRLVILSRRRSQREVDDYDEKETLGREIRSLERALRAVSSTP</sequence>
<keyword evidence="8" id="KW-0068">Autocatalytic cleavage</keyword>
<keyword evidence="3 15" id="KW-0808">Transferase</keyword>
<dbReference type="GO" id="GO:0005737">
    <property type="term" value="C:cytoplasm"/>
    <property type="evidence" value="ECO:0007669"/>
    <property type="project" value="TreeGrafter"/>
</dbReference>
<evidence type="ECO:0000256" key="6">
    <source>
        <dbReference type="ARBA" id="ARBA00022723"/>
    </source>
</evidence>
<dbReference type="SMART" id="SM00493">
    <property type="entry name" value="TOPRIM"/>
    <property type="match status" value="1"/>
</dbReference>
<name>A0A6J4QII3_9ACTN</name>
<dbReference type="GO" id="GO:0004519">
    <property type="term" value="F:endonuclease activity"/>
    <property type="evidence" value="ECO:0007669"/>
    <property type="project" value="InterPro"/>
</dbReference>
<dbReference type="Gene3D" id="3.10.28.10">
    <property type="entry name" value="Homing endonucleases"/>
    <property type="match status" value="1"/>
</dbReference>
<dbReference type="PROSITE" id="PS50818">
    <property type="entry name" value="INTEIN_C_TER"/>
    <property type="match status" value="1"/>
</dbReference>
<evidence type="ECO:0000256" key="5">
    <source>
        <dbReference type="ARBA" id="ARBA00022705"/>
    </source>
</evidence>
<dbReference type="InterPro" id="IPR034151">
    <property type="entry name" value="TOPRIM_DnaG_bac"/>
</dbReference>
<keyword evidence="9" id="KW-0862">Zinc</keyword>
<keyword evidence="7" id="KW-0863">Zinc-finger</keyword>
<keyword evidence="10" id="KW-0651">Protein splicing</keyword>
<dbReference type="PROSITE" id="PS50819">
    <property type="entry name" value="INTEIN_ENDONUCLEASE"/>
    <property type="match status" value="1"/>
</dbReference>
<evidence type="ECO:0000259" key="13">
    <source>
        <dbReference type="PROSITE" id="PS50819"/>
    </source>
</evidence>
<dbReference type="InterPro" id="IPR037068">
    <property type="entry name" value="DNA_primase_core_N_sf"/>
</dbReference>
<dbReference type="Pfam" id="PF08275">
    <property type="entry name" value="DNAG_N"/>
    <property type="match status" value="1"/>
</dbReference>
<organism evidence="15">
    <name type="scientific">uncultured Rubrobacteraceae bacterium</name>
    <dbReference type="NCBI Taxonomy" id="349277"/>
    <lineage>
        <taxon>Bacteria</taxon>
        <taxon>Bacillati</taxon>
        <taxon>Actinomycetota</taxon>
        <taxon>Rubrobacteria</taxon>
        <taxon>Rubrobacterales</taxon>
        <taxon>Rubrobacteraceae</taxon>
        <taxon>environmental samples</taxon>
    </lineage>
</organism>
<dbReference type="InterPro" id="IPR030934">
    <property type="entry name" value="Intein_C"/>
</dbReference>
<dbReference type="SMART" id="SM00400">
    <property type="entry name" value="ZnF_CHCC"/>
    <property type="match status" value="2"/>
</dbReference>
<evidence type="ECO:0000256" key="4">
    <source>
        <dbReference type="ARBA" id="ARBA00022695"/>
    </source>
</evidence>
<dbReference type="InterPro" id="IPR027434">
    <property type="entry name" value="Homing_endonucl"/>
</dbReference>
<feature type="domain" description="Toprim" evidence="14">
    <location>
        <begin position="609"/>
        <end position="693"/>
    </location>
</feature>
<dbReference type="EC" id="2.7.7.-" evidence="15"/>
<dbReference type="PROSITE" id="PS50880">
    <property type="entry name" value="TOPRIM"/>
    <property type="match status" value="1"/>
</dbReference>
<feature type="domain" description="DOD-type homing endonuclease" evidence="13">
    <location>
        <begin position="263"/>
        <end position="330"/>
    </location>
</feature>
<keyword evidence="11" id="KW-0804">Transcription</keyword>
<dbReference type="Gene3D" id="3.40.1360.10">
    <property type="match status" value="1"/>
</dbReference>
<gene>
    <name evidence="15" type="ORF">AVDCRST_MAG01-01-3707</name>
</gene>
<dbReference type="EMBL" id="CADCUW010000481">
    <property type="protein sequence ID" value="CAA9441649.1"/>
    <property type="molecule type" value="Genomic_DNA"/>
</dbReference>
<keyword evidence="2" id="KW-0639">Primosome</keyword>
<dbReference type="CDD" id="cd03364">
    <property type="entry name" value="TOPRIM_DnaG_primases"/>
    <property type="match status" value="1"/>
</dbReference>
<dbReference type="InterPro" id="IPR002694">
    <property type="entry name" value="Znf_CHC2"/>
</dbReference>
<keyword evidence="6" id="KW-0479">Metal-binding</keyword>
<evidence type="ECO:0000256" key="9">
    <source>
        <dbReference type="ARBA" id="ARBA00022833"/>
    </source>
</evidence>
<protein>
    <submittedName>
        <fullName evidence="15">DNA primase</fullName>
        <ecNumber evidence="15">2.7.7.-</ecNumber>
    </submittedName>
</protein>
<evidence type="ECO:0000256" key="8">
    <source>
        <dbReference type="ARBA" id="ARBA00022813"/>
    </source>
</evidence>
<dbReference type="AlphaFoldDB" id="A0A6J4QII3"/>
<dbReference type="PANTHER" id="PTHR30313">
    <property type="entry name" value="DNA PRIMASE"/>
    <property type="match status" value="1"/>
</dbReference>
<dbReference type="Gene3D" id="3.90.980.10">
    <property type="entry name" value="DNA primase, catalytic core, N-terminal domain"/>
    <property type="match status" value="1"/>
</dbReference>
<dbReference type="InterPro" id="IPR050219">
    <property type="entry name" value="DnaG_primase"/>
</dbReference>
<dbReference type="GO" id="GO:1990077">
    <property type="term" value="C:primosome complex"/>
    <property type="evidence" value="ECO:0007669"/>
    <property type="project" value="UniProtKB-KW"/>
</dbReference>
<proteinExistence type="predicted"/>
<evidence type="ECO:0000256" key="3">
    <source>
        <dbReference type="ARBA" id="ARBA00022679"/>
    </source>
</evidence>
<evidence type="ECO:0000259" key="14">
    <source>
        <dbReference type="PROSITE" id="PS50880"/>
    </source>
</evidence>
<evidence type="ECO:0000256" key="1">
    <source>
        <dbReference type="ARBA" id="ARBA00022478"/>
    </source>
</evidence>
<evidence type="ECO:0000256" key="12">
    <source>
        <dbReference type="SAM" id="MobiDB-lite"/>
    </source>
</evidence>
<dbReference type="SUPFAM" id="SSF51294">
    <property type="entry name" value="Hedgehog/intein (Hint) domain"/>
    <property type="match status" value="1"/>
</dbReference>
<dbReference type="InterPro" id="IPR006171">
    <property type="entry name" value="TOPRIM_dom"/>
</dbReference>
<evidence type="ECO:0000256" key="11">
    <source>
        <dbReference type="ARBA" id="ARBA00023163"/>
    </source>
</evidence>
<dbReference type="InterPro" id="IPR036844">
    <property type="entry name" value="Hint_dom_sf"/>
</dbReference>
<dbReference type="Pfam" id="PF13155">
    <property type="entry name" value="Toprim_2"/>
    <property type="match status" value="1"/>
</dbReference>
<reference evidence="15" key="1">
    <citation type="submission" date="2020-02" db="EMBL/GenBank/DDBJ databases">
        <authorList>
            <person name="Meier V. D."/>
        </authorList>
    </citation>
    <scope>NUCLEOTIDE SEQUENCE</scope>
    <source>
        <strain evidence="15">AVDCRST_MAG01</strain>
    </source>
</reference>
<dbReference type="GO" id="GO:0000428">
    <property type="term" value="C:DNA-directed RNA polymerase complex"/>
    <property type="evidence" value="ECO:0007669"/>
    <property type="project" value="UniProtKB-KW"/>
</dbReference>
<evidence type="ECO:0000256" key="7">
    <source>
        <dbReference type="ARBA" id="ARBA00022771"/>
    </source>
</evidence>
<dbReference type="Pfam" id="PF01807">
    <property type="entry name" value="Zn_ribbon_DnaG"/>
    <property type="match status" value="2"/>
</dbReference>
<dbReference type="GO" id="GO:0008270">
    <property type="term" value="F:zinc ion binding"/>
    <property type="evidence" value="ECO:0007669"/>
    <property type="project" value="UniProtKB-KW"/>
</dbReference>
<dbReference type="Gene3D" id="3.90.580.10">
    <property type="entry name" value="Zinc finger, CHC2-type domain"/>
    <property type="match status" value="2"/>
</dbReference>
<feature type="compositionally biased region" description="Low complexity" evidence="12">
    <location>
        <begin position="801"/>
        <end position="818"/>
    </location>
</feature>
<dbReference type="GO" id="GO:0006269">
    <property type="term" value="P:DNA replication, synthesis of primer"/>
    <property type="evidence" value="ECO:0007669"/>
    <property type="project" value="UniProtKB-KW"/>
</dbReference>
<dbReference type="InterPro" id="IPR036977">
    <property type="entry name" value="DNA_primase_Znf_CHC2"/>
</dbReference>
<dbReference type="InterPro" id="IPR004042">
    <property type="entry name" value="Intein_endonuc_central"/>
</dbReference>
<keyword evidence="5" id="KW-0235">DNA replication</keyword>
<evidence type="ECO:0000256" key="10">
    <source>
        <dbReference type="ARBA" id="ARBA00023000"/>
    </source>
</evidence>
<dbReference type="SUPFAM" id="SSF56731">
    <property type="entry name" value="DNA primase core"/>
    <property type="match status" value="1"/>
</dbReference>
<dbReference type="GO" id="GO:0003677">
    <property type="term" value="F:DNA binding"/>
    <property type="evidence" value="ECO:0007669"/>
    <property type="project" value="InterPro"/>
</dbReference>
<evidence type="ECO:0000256" key="2">
    <source>
        <dbReference type="ARBA" id="ARBA00022515"/>
    </source>
</evidence>
<keyword evidence="1" id="KW-0240">DNA-directed RNA polymerase</keyword>
<feature type="region of interest" description="Disordered" evidence="12">
    <location>
        <begin position="789"/>
        <end position="823"/>
    </location>
</feature>
<dbReference type="GO" id="GO:0003899">
    <property type="term" value="F:DNA-directed RNA polymerase activity"/>
    <property type="evidence" value="ECO:0007669"/>
    <property type="project" value="InterPro"/>
</dbReference>
<dbReference type="InterPro" id="IPR013264">
    <property type="entry name" value="DNAG_N"/>
</dbReference>
<dbReference type="SUPFAM" id="SSF57783">
    <property type="entry name" value="Zinc beta-ribbon"/>
    <property type="match status" value="2"/>
</dbReference>
<accession>A0A6J4QII3</accession>
<feature type="non-terminal residue" evidence="15">
    <location>
        <position position="1"/>
    </location>
</feature>
<dbReference type="PANTHER" id="PTHR30313:SF2">
    <property type="entry name" value="DNA PRIMASE"/>
    <property type="match status" value="1"/>
</dbReference>
<keyword evidence="4 15" id="KW-0548">Nucleotidyltransferase</keyword>
<evidence type="ECO:0000313" key="15">
    <source>
        <dbReference type="EMBL" id="CAA9441649.1"/>
    </source>
</evidence>
<dbReference type="SUPFAM" id="SSF55608">
    <property type="entry name" value="Homing endonucleases"/>
    <property type="match status" value="1"/>
</dbReference>